<dbReference type="Pfam" id="PF05045">
    <property type="entry name" value="RgpF"/>
    <property type="match status" value="1"/>
</dbReference>
<dbReference type="InterPro" id="IPR007739">
    <property type="entry name" value="RgpF"/>
</dbReference>
<reference evidence="2" key="1">
    <citation type="journal article" date="2019" name="Int. J. Syst. Evol. Microbiol.">
        <title>The Global Catalogue of Microorganisms (GCM) 10K type strain sequencing project: providing services to taxonomists for standard genome sequencing and annotation.</title>
        <authorList>
            <consortium name="The Broad Institute Genomics Platform"/>
            <consortium name="The Broad Institute Genome Sequencing Center for Infectious Disease"/>
            <person name="Wu L."/>
            <person name="Ma J."/>
        </authorList>
    </citation>
    <scope>NUCLEOTIDE SEQUENCE [LARGE SCALE GENOMIC DNA]</scope>
    <source>
        <strain evidence="2">JCM 18127</strain>
    </source>
</reference>
<accession>A0ABP8WU68</accession>
<gene>
    <name evidence="1" type="ORF">GCM10023226_37510</name>
</gene>
<evidence type="ECO:0000313" key="1">
    <source>
        <dbReference type="EMBL" id="GAA4695615.1"/>
    </source>
</evidence>
<dbReference type="Proteomes" id="UP001500621">
    <property type="component" value="Unassembled WGS sequence"/>
</dbReference>
<proteinExistence type="predicted"/>
<name>A0ABP8WU68_9ACTN</name>
<comment type="caution">
    <text evidence="1">The sequence shown here is derived from an EMBL/GenBank/DDBJ whole genome shotgun (WGS) entry which is preliminary data.</text>
</comment>
<organism evidence="1 2">
    <name type="scientific">Nocardioides nanhaiensis</name>
    <dbReference type="NCBI Taxonomy" id="1476871"/>
    <lineage>
        <taxon>Bacteria</taxon>
        <taxon>Bacillati</taxon>
        <taxon>Actinomycetota</taxon>
        <taxon>Actinomycetes</taxon>
        <taxon>Propionibacteriales</taxon>
        <taxon>Nocardioidaceae</taxon>
        <taxon>Nocardioides</taxon>
    </lineage>
</organism>
<keyword evidence="2" id="KW-1185">Reference proteome</keyword>
<dbReference type="EMBL" id="BAABIM010000004">
    <property type="protein sequence ID" value="GAA4695615.1"/>
    <property type="molecule type" value="Genomic_DNA"/>
</dbReference>
<evidence type="ECO:0000313" key="2">
    <source>
        <dbReference type="Proteomes" id="UP001500621"/>
    </source>
</evidence>
<protein>
    <submittedName>
        <fullName evidence="1">Uncharacterized protein</fullName>
    </submittedName>
</protein>
<sequence>MAHWDPRGQVAPHVRRQVASLAAAVDELVVVSTADLDDDGAAFLGRHGRLLRRTNYGYDFFSYKTGLEASRPEDFDEVVVCNDTYVPLVGYGEVFEAMAGRPADFWGLTASQRVHPHVQSFFVAFRPWLVGSQAFRGFWGRMSPVSDRASVIAEYEVGLSRTLTDGGFRFASYYTETDADRALAQRRVAWWTLHRLPPPRRRREWEFLKARSKDPWNPAIALADVALAPSPPRPAGARLPYLKIDTLRYDPYGLGAERLLRLAERRRPEELAGVREYLAATAPLSAARPDTDLRPTPVGVRPLRRLVEYGRAA</sequence>